<gene>
    <name evidence="14" type="ORF">BD324DRAFT_582971</name>
</gene>
<keyword evidence="8" id="KW-0238">DNA-binding</keyword>
<dbReference type="InterPro" id="IPR013725">
    <property type="entry name" value="DNA_replication_fac_RFC1_C"/>
</dbReference>
<dbReference type="GO" id="GO:0005524">
    <property type="term" value="F:ATP binding"/>
    <property type="evidence" value="ECO:0007669"/>
    <property type="project" value="UniProtKB-UniRule"/>
</dbReference>
<dbReference type="Pfam" id="PF08519">
    <property type="entry name" value="RFC1"/>
    <property type="match status" value="1"/>
</dbReference>
<dbReference type="CDD" id="cd00009">
    <property type="entry name" value="AAA"/>
    <property type="match status" value="1"/>
</dbReference>
<evidence type="ECO:0000313" key="15">
    <source>
        <dbReference type="Proteomes" id="UP000193218"/>
    </source>
</evidence>
<dbReference type="InterPro" id="IPR003593">
    <property type="entry name" value="AAA+_ATPase"/>
</dbReference>
<dbReference type="FunFam" id="1.10.8.60:FF:000021">
    <property type="entry name" value="Replication factor C subunit 1"/>
    <property type="match status" value="1"/>
</dbReference>
<evidence type="ECO:0000256" key="6">
    <source>
        <dbReference type="ARBA" id="ARBA00022741"/>
    </source>
</evidence>
<dbReference type="GO" id="GO:0016887">
    <property type="term" value="F:ATP hydrolysis activity"/>
    <property type="evidence" value="ECO:0007669"/>
    <property type="project" value="InterPro"/>
</dbReference>
<dbReference type="GO" id="GO:0003689">
    <property type="term" value="F:DNA clamp loader activity"/>
    <property type="evidence" value="ECO:0007669"/>
    <property type="project" value="UniProtKB-UniRule"/>
</dbReference>
<dbReference type="Proteomes" id="UP000193218">
    <property type="component" value="Unassembled WGS sequence"/>
</dbReference>
<dbReference type="SMART" id="SM00382">
    <property type="entry name" value="AAA"/>
    <property type="match status" value="1"/>
</dbReference>
<dbReference type="CDD" id="cd18140">
    <property type="entry name" value="HLD_clamp_RFC"/>
    <property type="match status" value="1"/>
</dbReference>
<feature type="coiled-coil region" evidence="11">
    <location>
        <begin position="186"/>
        <end position="217"/>
    </location>
</feature>
<dbReference type="Gene3D" id="3.40.50.300">
    <property type="entry name" value="P-loop containing nucleotide triphosphate hydrolases"/>
    <property type="match status" value="1"/>
</dbReference>
<dbReference type="InterPro" id="IPR008921">
    <property type="entry name" value="DNA_pol3_clamp-load_cplx_C"/>
</dbReference>
<comment type="caution">
    <text evidence="14">The sequence shown here is derived from an EMBL/GenBank/DDBJ whole genome shotgun (WGS) entry which is preliminary data.</text>
</comment>
<evidence type="ECO:0000256" key="10">
    <source>
        <dbReference type="PIRNR" id="PIRNR036578"/>
    </source>
</evidence>
<dbReference type="InterPro" id="IPR027417">
    <property type="entry name" value="P-loop_NTPase"/>
</dbReference>
<dbReference type="Pfam" id="PF00004">
    <property type="entry name" value="AAA"/>
    <property type="match status" value="1"/>
</dbReference>
<dbReference type="Pfam" id="PF00533">
    <property type="entry name" value="BRCT"/>
    <property type="match status" value="1"/>
</dbReference>
<name>A0A1Y1U9L1_9TREE</name>
<evidence type="ECO:0000256" key="3">
    <source>
        <dbReference type="ARBA" id="ARBA00020401"/>
    </source>
</evidence>
<dbReference type="Gene3D" id="1.20.272.10">
    <property type="match status" value="1"/>
</dbReference>
<comment type="subcellular location">
    <subcellularLocation>
        <location evidence="1 10">Nucleus</location>
    </subcellularLocation>
</comment>
<dbReference type="SMART" id="SM00292">
    <property type="entry name" value="BRCT"/>
    <property type="match status" value="1"/>
</dbReference>
<feature type="domain" description="BRCT" evidence="13">
    <location>
        <begin position="93"/>
        <end position="183"/>
    </location>
</feature>
<dbReference type="SUPFAM" id="SSF48019">
    <property type="entry name" value="post-AAA+ oligomerization domain-like"/>
    <property type="match status" value="1"/>
</dbReference>
<dbReference type="RefSeq" id="XP_021868962.1">
    <property type="nucleotide sequence ID" value="XM_022013589.1"/>
</dbReference>
<dbReference type="Pfam" id="PF25361">
    <property type="entry name" value="AAA_lid_RFC1"/>
    <property type="match status" value="1"/>
</dbReference>
<dbReference type="FunFam" id="3.40.50.300:FF:000395">
    <property type="entry name" value="Replication factor C subunit 1"/>
    <property type="match status" value="1"/>
</dbReference>
<dbReference type="Gene3D" id="3.40.50.10190">
    <property type="entry name" value="BRCT domain"/>
    <property type="match status" value="1"/>
</dbReference>
<keyword evidence="7 10" id="KW-0067">ATP-binding</keyword>
<dbReference type="InterPro" id="IPR047854">
    <property type="entry name" value="RFC_lid"/>
</dbReference>
<dbReference type="AlphaFoldDB" id="A0A1Y1U9L1"/>
<keyword evidence="15" id="KW-1185">Reference proteome</keyword>
<evidence type="ECO:0000256" key="8">
    <source>
        <dbReference type="ARBA" id="ARBA00023125"/>
    </source>
</evidence>
<keyword evidence="6 10" id="KW-0547">Nucleotide-binding</keyword>
<dbReference type="FunFam" id="3.40.50.10190:FF:000001">
    <property type="entry name" value="Replication factor C subunit 1"/>
    <property type="match status" value="1"/>
</dbReference>
<dbReference type="Gene3D" id="1.10.8.60">
    <property type="match status" value="1"/>
</dbReference>
<feature type="region of interest" description="Disordered" evidence="12">
    <location>
        <begin position="755"/>
        <end position="792"/>
    </location>
</feature>
<dbReference type="SUPFAM" id="SSF52540">
    <property type="entry name" value="P-loop containing nucleoside triphosphate hydrolases"/>
    <property type="match status" value="1"/>
</dbReference>
<dbReference type="GO" id="GO:0006271">
    <property type="term" value="P:DNA strand elongation involved in DNA replication"/>
    <property type="evidence" value="ECO:0007669"/>
    <property type="project" value="UniProtKB-ARBA"/>
</dbReference>
<feature type="compositionally biased region" description="Acidic residues" evidence="12">
    <location>
        <begin position="1"/>
        <end position="20"/>
    </location>
</feature>
<dbReference type="PIRSF" id="PIRSF036578">
    <property type="entry name" value="RFC1"/>
    <property type="match status" value="1"/>
</dbReference>
<evidence type="ECO:0000256" key="4">
    <source>
        <dbReference type="ARBA" id="ARBA00022553"/>
    </source>
</evidence>
<dbReference type="FunFam" id="1.20.272.10:FF:000005">
    <property type="entry name" value="Replication factor C subunit 1"/>
    <property type="match status" value="1"/>
</dbReference>
<dbReference type="FunCoup" id="A0A1Y1U9L1">
    <property type="interactions" value="724"/>
</dbReference>
<dbReference type="InterPro" id="IPR012178">
    <property type="entry name" value="RFC1"/>
</dbReference>
<dbReference type="InterPro" id="IPR001357">
    <property type="entry name" value="BRCT_dom"/>
</dbReference>
<comment type="similarity">
    <text evidence="2 10">Belongs to the activator 1 large subunit family.</text>
</comment>
<evidence type="ECO:0000256" key="12">
    <source>
        <dbReference type="SAM" id="MobiDB-lite"/>
    </source>
</evidence>
<dbReference type="PANTHER" id="PTHR23389">
    <property type="entry name" value="CHROMOSOME TRANSMISSION FIDELITY FACTOR 18"/>
    <property type="match status" value="1"/>
</dbReference>
<evidence type="ECO:0000313" key="14">
    <source>
        <dbReference type="EMBL" id="ORX34720.1"/>
    </source>
</evidence>
<evidence type="ECO:0000256" key="11">
    <source>
        <dbReference type="SAM" id="Coils"/>
    </source>
</evidence>
<keyword evidence="11" id="KW-0175">Coiled coil</keyword>
<dbReference type="GO" id="GO:0006281">
    <property type="term" value="P:DNA repair"/>
    <property type="evidence" value="ECO:0007669"/>
    <property type="project" value="InterPro"/>
</dbReference>
<sequence>MDVDEESSEESDDYEDDDSKDEPPKKSKGKAAPKKTPPPKKSPAKKLATKKDLKNEETEKTENVKFEKPNYHAVAAARAAGPKFAGSKEIPEGEPDCLAGLTFVFTGELDSLGRDEASELVKRYGGKVTGAPSSKTSYVVLGENAGPKKLETIKKNNIKTLNEDQFLDLIRNRGAGEVDDKTLKARAKAEQEIMKQAAELEAREKAEESARKRKEKALSGTGIASKKIPPLSSQLWTTKYAPQNIKEICGNKAPVERLGVWLNDWQKNYKSGFKKPGKDGMGIYRAVLISGPPGIGKTTSAHLMAKMAGYNPIELNASDARSKKLVENGTNIDNTSLDGFFAGKGVQSTTAIGDLRVDSRTCLIMDEVDGMSAGDRGGVGALNALIKKTRIPMILICNDRTLQKMKPLQSTTFNMTFKRPGPAEIRSRLMSIIFKEKMKIPANVLDELVKGANSDIRQVLNMLSTFKLGKTDMDFDEGKQLLKMNEKNMLLTPFTIIERLTGPYAFSKTNKETLNDKMELYFHDFGMVPLFMEEHYLKTAPAGLGSYAGQEKDLKHLELVSKAADSISDGDLVDRMIRGSEQHWSLLPLHAVTSTVKPAYFTYGPMRSQGGPGSGFWGPSFPQWLGQNSKQTKLQRLLTDIQIRMRLRVSGSRQEIRETYMPLLATKLVMPLIDDGTDAIEDVISVMDEYYLGKEDWDAFVELGVDTMKDDLITKKIPSATKSAFTKQYNKSDHPIAFHKGDMFASAKKKIADVGPAPDNEDVFEEDEAPPDDEESVKGEDPDEEVNDVSKDKLIKAVAAKGKAKSKVGAGAGKKK</sequence>
<reference evidence="14 15" key="1">
    <citation type="submission" date="2017-03" db="EMBL/GenBank/DDBJ databases">
        <title>Widespread Adenine N6-methylation of Active Genes in Fungi.</title>
        <authorList>
            <consortium name="DOE Joint Genome Institute"/>
            <person name="Mondo S.J."/>
            <person name="Dannebaum R.O."/>
            <person name="Kuo R.C."/>
            <person name="Louie K.B."/>
            <person name="Bewick A.J."/>
            <person name="Labutti K."/>
            <person name="Haridas S."/>
            <person name="Kuo A."/>
            <person name="Salamov A."/>
            <person name="Ahrendt S.R."/>
            <person name="Lau R."/>
            <person name="Bowen B.P."/>
            <person name="Lipzen A."/>
            <person name="Sullivan W."/>
            <person name="Andreopoulos W.B."/>
            <person name="Clum A."/>
            <person name="Lindquist E."/>
            <person name="Daum C."/>
            <person name="Northen T.R."/>
            <person name="Ramamoorthy G."/>
            <person name="Schmitz R.J."/>
            <person name="Gryganskyi A."/>
            <person name="Culley D."/>
            <person name="Magnuson J."/>
            <person name="James T.Y."/>
            <person name="O'Malley M.A."/>
            <person name="Stajich J.E."/>
            <person name="Spatafora J.W."/>
            <person name="Visel A."/>
            <person name="Grigoriev I.V."/>
        </authorList>
    </citation>
    <scope>NUCLEOTIDE SEQUENCE [LARGE SCALE GENOMIC DNA]</scope>
    <source>
        <strain evidence="14 15">NRRL Y-17943</strain>
    </source>
</reference>
<dbReference type="GeneID" id="33555397"/>
<feature type="region of interest" description="Disordered" evidence="12">
    <location>
        <begin position="1"/>
        <end position="70"/>
    </location>
</feature>
<evidence type="ECO:0000256" key="1">
    <source>
        <dbReference type="ARBA" id="ARBA00004123"/>
    </source>
</evidence>
<keyword evidence="4" id="KW-0597">Phosphoprotein</keyword>
<dbReference type="GO" id="GO:0005663">
    <property type="term" value="C:DNA replication factor C complex"/>
    <property type="evidence" value="ECO:0007669"/>
    <property type="project" value="InterPro"/>
</dbReference>
<dbReference type="GO" id="GO:0003677">
    <property type="term" value="F:DNA binding"/>
    <property type="evidence" value="ECO:0007669"/>
    <property type="project" value="UniProtKB-KW"/>
</dbReference>
<dbReference type="InterPro" id="IPR003959">
    <property type="entry name" value="ATPase_AAA_core"/>
</dbReference>
<keyword evidence="9 10" id="KW-0539">Nucleus</keyword>
<dbReference type="STRING" id="4999.A0A1Y1U9L1"/>
<dbReference type="GO" id="GO:0005634">
    <property type="term" value="C:nucleus"/>
    <property type="evidence" value="ECO:0007669"/>
    <property type="project" value="UniProtKB-SubCell"/>
</dbReference>
<evidence type="ECO:0000256" key="2">
    <source>
        <dbReference type="ARBA" id="ARBA00006116"/>
    </source>
</evidence>
<organism evidence="14 15">
    <name type="scientific">Kockovaella imperatae</name>
    <dbReference type="NCBI Taxonomy" id="4999"/>
    <lineage>
        <taxon>Eukaryota</taxon>
        <taxon>Fungi</taxon>
        <taxon>Dikarya</taxon>
        <taxon>Basidiomycota</taxon>
        <taxon>Agaricomycotina</taxon>
        <taxon>Tremellomycetes</taxon>
        <taxon>Tremellales</taxon>
        <taxon>Cuniculitremaceae</taxon>
        <taxon>Kockovaella</taxon>
    </lineage>
</organism>
<dbReference type="InParanoid" id="A0A1Y1U9L1"/>
<evidence type="ECO:0000256" key="5">
    <source>
        <dbReference type="ARBA" id="ARBA00022705"/>
    </source>
</evidence>
<dbReference type="PROSITE" id="PS50172">
    <property type="entry name" value="BRCT"/>
    <property type="match status" value="1"/>
</dbReference>
<evidence type="ECO:0000256" key="9">
    <source>
        <dbReference type="ARBA" id="ARBA00023242"/>
    </source>
</evidence>
<dbReference type="SUPFAM" id="SSF52113">
    <property type="entry name" value="BRCT domain"/>
    <property type="match status" value="1"/>
</dbReference>
<dbReference type="CDD" id="cd17752">
    <property type="entry name" value="BRCT_RFC1"/>
    <property type="match status" value="1"/>
</dbReference>
<proteinExistence type="inferred from homology"/>
<evidence type="ECO:0000259" key="13">
    <source>
        <dbReference type="PROSITE" id="PS50172"/>
    </source>
</evidence>
<dbReference type="EMBL" id="NBSH01000013">
    <property type="protein sequence ID" value="ORX34720.1"/>
    <property type="molecule type" value="Genomic_DNA"/>
</dbReference>
<dbReference type="PANTHER" id="PTHR23389:SF6">
    <property type="entry name" value="REPLICATION FACTOR C SUBUNIT 1"/>
    <property type="match status" value="1"/>
</dbReference>
<accession>A0A1Y1U9L1</accession>
<feature type="compositionally biased region" description="Basic and acidic residues" evidence="12">
    <location>
        <begin position="49"/>
        <end position="70"/>
    </location>
</feature>
<feature type="compositionally biased region" description="Acidic residues" evidence="12">
    <location>
        <begin position="759"/>
        <end position="787"/>
    </location>
</feature>
<protein>
    <recommendedName>
        <fullName evidence="3 10">Replication factor C subunit 1</fullName>
    </recommendedName>
</protein>
<dbReference type="OrthoDB" id="446168at2759"/>
<evidence type="ECO:0000256" key="7">
    <source>
        <dbReference type="ARBA" id="ARBA00022840"/>
    </source>
</evidence>
<dbReference type="InterPro" id="IPR036420">
    <property type="entry name" value="BRCT_dom_sf"/>
</dbReference>
<keyword evidence="5 10" id="KW-0235">DNA replication</keyword>